<sequence length="168" mass="18898">MHQDPRSLEAECAWSTVLQLERAFRRSPLTRWEVTKCYSARCNDNPEKNGLLLAYRNNRHGARLPRAAPQISEQSLPCVGVHYIEPITPSRDGQIPAANGALAGPAHSAKAGRFDLVRYLLRCRYDDTSSLLIARLSDRGYKDAEGTVWTGEDLRPVMDAWGRPLNHM</sequence>
<proteinExistence type="predicted"/>
<evidence type="ECO:0000313" key="2">
    <source>
        <dbReference type="Proteomes" id="UP000316079"/>
    </source>
</evidence>
<dbReference type="AlphaFoldDB" id="A0A553NWB3"/>
<keyword evidence="2" id="KW-1185">Reference proteome</keyword>
<gene>
    <name evidence="1" type="ORF">DNTS_035394</name>
</gene>
<comment type="caution">
    <text evidence="1">The sequence shown here is derived from an EMBL/GenBank/DDBJ whole genome shotgun (WGS) entry which is preliminary data.</text>
</comment>
<dbReference type="Proteomes" id="UP000316079">
    <property type="component" value="Unassembled WGS sequence"/>
</dbReference>
<protein>
    <submittedName>
        <fullName evidence="1">Uncharacterized protein</fullName>
    </submittedName>
</protein>
<organism evidence="1 2">
    <name type="scientific">Danionella cerebrum</name>
    <dbReference type="NCBI Taxonomy" id="2873325"/>
    <lineage>
        <taxon>Eukaryota</taxon>
        <taxon>Metazoa</taxon>
        <taxon>Chordata</taxon>
        <taxon>Craniata</taxon>
        <taxon>Vertebrata</taxon>
        <taxon>Euteleostomi</taxon>
        <taxon>Actinopterygii</taxon>
        <taxon>Neopterygii</taxon>
        <taxon>Teleostei</taxon>
        <taxon>Ostariophysi</taxon>
        <taxon>Cypriniformes</taxon>
        <taxon>Danionidae</taxon>
        <taxon>Danioninae</taxon>
        <taxon>Danionella</taxon>
    </lineage>
</organism>
<reference evidence="1 2" key="1">
    <citation type="journal article" date="2019" name="Sci. Data">
        <title>Hybrid genome assembly and annotation of Danionella translucida.</title>
        <authorList>
            <person name="Kadobianskyi M."/>
            <person name="Schulze L."/>
            <person name="Schuelke M."/>
            <person name="Judkewitz B."/>
        </authorList>
    </citation>
    <scope>NUCLEOTIDE SEQUENCE [LARGE SCALE GENOMIC DNA]</scope>
    <source>
        <strain evidence="1 2">Bolton</strain>
    </source>
</reference>
<dbReference type="EMBL" id="SRMA01026784">
    <property type="protein sequence ID" value="TRY69707.1"/>
    <property type="molecule type" value="Genomic_DNA"/>
</dbReference>
<evidence type="ECO:0000313" key="1">
    <source>
        <dbReference type="EMBL" id="TRY69707.1"/>
    </source>
</evidence>
<name>A0A553NWB3_9TELE</name>
<accession>A0A553NWB3</accession>